<dbReference type="Proteomes" id="UP000289340">
    <property type="component" value="Chromosome 11"/>
</dbReference>
<evidence type="ECO:0000313" key="12">
    <source>
        <dbReference type="EMBL" id="RZB80465.1"/>
    </source>
</evidence>
<dbReference type="InterPro" id="IPR036398">
    <property type="entry name" value="CA_dom_sf"/>
</dbReference>
<comment type="similarity">
    <text evidence="10">Belongs to the alpha-carbonic anhydrase family.</text>
</comment>
<protein>
    <recommendedName>
        <fullName evidence="5 10">Carbonic anhydrase</fullName>
        <ecNumber evidence="5 10">4.2.1.1</ecNumber>
    </recommendedName>
</protein>
<feature type="chain" id="PRO_5025096702" description="Carbonic anhydrase" evidence="10">
    <location>
        <begin position="28"/>
        <end position="279"/>
    </location>
</feature>
<comment type="function">
    <text evidence="2 10">Reversible hydration of carbon dioxide.</text>
</comment>
<evidence type="ECO:0000256" key="8">
    <source>
        <dbReference type="ARBA" id="ARBA00023239"/>
    </source>
</evidence>
<evidence type="ECO:0000256" key="10">
    <source>
        <dbReference type="RuleBase" id="RU367011"/>
    </source>
</evidence>
<dbReference type="PANTHER" id="PTHR18952:SF208">
    <property type="entry name" value="CARBONIC ANHYDRASE XA-RELATED"/>
    <property type="match status" value="1"/>
</dbReference>
<dbReference type="GO" id="GO:0006730">
    <property type="term" value="P:one-carbon metabolic process"/>
    <property type="evidence" value="ECO:0007669"/>
    <property type="project" value="TreeGrafter"/>
</dbReference>
<dbReference type="PROSITE" id="PS51144">
    <property type="entry name" value="ALPHA_CA_2"/>
    <property type="match status" value="1"/>
</dbReference>
<comment type="caution">
    <text evidence="12">The sequence shown here is derived from an EMBL/GenBank/DDBJ whole genome shotgun (WGS) entry which is preliminary data.</text>
</comment>
<dbReference type="GO" id="GO:0004089">
    <property type="term" value="F:carbonate dehydratase activity"/>
    <property type="evidence" value="ECO:0007669"/>
    <property type="project" value="UniProtKB-UniRule"/>
</dbReference>
<evidence type="ECO:0000256" key="6">
    <source>
        <dbReference type="ARBA" id="ARBA00022723"/>
    </source>
</evidence>
<evidence type="ECO:0000256" key="1">
    <source>
        <dbReference type="ARBA" id="ARBA00001947"/>
    </source>
</evidence>
<comment type="subcellular location">
    <subcellularLocation>
        <location evidence="3">Plastid</location>
        <location evidence="3">Chloroplast stroma</location>
    </subcellularLocation>
</comment>
<dbReference type="Pfam" id="PF00194">
    <property type="entry name" value="Carb_anhydrase"/>
    <property type="match status" value="1"/>
</dbReference>
<evidence type="ECO:0000313" key="13">
    <source>
        <dbReference type="Proteomes" id="UP000289340"/>
    </source>
</evidence>
<gene>
    <name evidence="12" type="ORF">D0Y65_030257</name>
</gene>
<dbReference type="InterPro" id="IPR041891">
    <property type="entry name" value="Alpha_CA_prokaryot-like"/>
</dbReference>
<evidence type="ECO:0000256" key="5">
    <source>
        <dbReference type="ARBA" id="ARBA00012925"/>
    </source>
</evidence>
<dbReference type="EMBL" id="QZWG01000011">
    <property type="protein sequence ID" value="RZB80465.1"/>
    <property type="molecule type" value="Genomic_DNA"/>
</dbReference>
<dbReference type="InterPro" id="IPR018338">
    <property type="entry name" value="Carbonic_anhydrase_a-class_CS"/>
</dbReference>
<comment type="similarity">
    <text evidence="4">Belongs to the alpha-class carbonic anhydrase family.</text>
</comment>
<comment type="catalytic activity">
    <reaction evidence="9 10">
        <text>hydrogencarbonate + H(+) = CO2 + H2O</text>
        <dbReference type="Rhea" id="RHEA:10748"/>
        <dbReference type="ChEBI" id="CHEBI:15377"/>
        <dbReference type="ChEBI" id="CHEBI:15378"/>
        <dbReference type="ChEBI" id="CHEBI:16526"/>
        <dbReference type="ChEBI" id="CHEBI:17544"/>
        <dbReference type="EC" id="4.2.1.1"/>
    </reaction>
</comment>
<dbReference type="EC" id="4.2.1.1" evidence="5 10"/>
<dbReference type="Gene3D" id="3.10.200.10">
    <property type="entry name" value="Alpha carbonic anhydrase"/>
    <property type="match status" value="1"/>
</dbReference>
<organism evidence="12 13">
    <name type="scientific">Glycine soja</name>
    <name type="common">Wild soybean</name>
    <dbReference type="NCBI Taxonomy" id="3848"/>
    <lineage>
        <taxon>Eukaryota</taxon>
        <taxon>Viridiplantae</taxon>
        <taxon>Streptophyta</taxon>
        <taxon>Embryophyta</taxon>
        <taxon>Tracheophyta</taxon>
        <taxon>Spermatophyta</taxon>
        <taxon>Magnoliopsida</taxon>
        <taxon>eudicotyledons</taxon>
        <taxon>Gunneridae</taxon>
        <taxon>Pentapetalae</taxon>
        <taxon>rosids</taxon>
        <taxon>fabids</taxon>
        <taxon>Fabales</taxon>
        <taxon>Fabaceae</taxon>
        <taxon>Papilionoideae</taxon>
        <taxon>50 kb inversion clade</taxon>
        <taxon>NPAAA clade</taxon>
        <taxon>indigoferoid/millettioid clade</taxon>
        <taxon>Phaseoleae</taxon>
        <taxon>Glycine</taxon>
        <taxon>Glycine subgen. Soja</taxon>
    </lineage>
</organism>
<dbReference type="PROSITE" id="PS00162">
    <property type="entry name" value="ALPHA_CA_1"/>
    <property type="match status" value="1"/>
</dbReference>
<evidence type="ECO:0000259" key="11">
    <source>
        <dbReference type="PROSITE" id="PS51144"/>
    </source>
</evidence>
<dbReference type="SMART" id="SM01057">
    <property type="entry name" value="Carb_anhydrase"/>
    <property type="match status" value="1"/>
</dbReference>
<name>A0A445I341_GLYSO</name>
<dbReference type="AlphaFoldDB" id="A0A445I341"/>
<evidence type="ECO:0000256" key="2">
    <source>
        <dbReference type="ARBA" id="ARBA00002904"/>
    </source>
</evidence>
<proteinExistence type="inferred from homology"/>
<accession>A0A445I341</accession>
<feature type="signal peptide" evidence="10">
    <location>
        <begin position="1"/>
        <end position="27"/>
    </location>
</feature>
<dbReference type="InterPro" id="IPR001148">
    <property type="entry name" value="CA_dom"/>
</dbReference>
<comment type="cofactor">
    <cofactor evidence="1 10">
        <name>Zn(2+)</name>
        <dbReference type="ChEBI" id="CHEBI:29105"/>
    </cofactor>
</comment>
<dbReference type="SUPFAM" id="SSF51069">
    <property type="entry name" value="Carbonic anhydrase"/>
    <property type="match status" value="1"/>
</dbReference>
<dbReference type="GO" id="GO:0008270">
    <property type="term" value="F:zinc ion binding"/>
    <property type="evidence" value="ECO:0007669"/>
    <property type="project" value="UniProtKB-UniRule"/>
</dbReference>
<keyword evidence="7 10" id="KW-0862">Zinc</keyword>
<reference evidence="12 13" key="1">
    <citation type="submission" date="2018-09" db="EMBL/GenBank/DDBJ databases">
        <title>A high-quality reference genome of wild soybean provides a powerful tool to mine soybean genomes.</title>
        <authorList>
            <person name="Xie M."/>
            <person name="Chung C.Y.L."/>
            <person name="Li M.-W."/>
            <person name="Wong F.-L."/>
            <person name="Chan T.-F."/>
            <person name="Lam H.-M."/>
        </authorList>
    </citation>
    <scope>NUCLEOTIDE SEQUENCE [LARGE SCALE GENOMIC DNA]</scope>
    <source>
        <strain evidence="13">cv. W05</strain>
        <tissue evidence="12">Hypocotyl of etiolated seedlings</tissue>
    </source>
</reference>
<evidence type="ECO:0000256" key="4">
    <source>
        <dbReference type="ARBA" id="ARBA00006365"/>
    </source>
</evidence>
<evidence type="ECO:0000256" key="3">
    <source>
        <dbReference type="ARBA" id="ARBA00004470"/>
    </source>
</evidence>
<keyword evidence="13" id="KW-1185">Reference proteome</keyword>
<keyword evidence="8 10" id="KW-0456">Lyase</keyword>
<evidence type="ECO:0000256" key="7">
    <source>
        <dbReference type="ARBA" id="ARBA00022833"/>
    </source>
</evidence>
<dbReference type="GO" id="GO:0009570">
    <property type="term" value="C:chloroplast stroma"/>
    <property type="evidence" value="ECO:0007669"/>
    <property type="project" value="UniProtKB-SubCell"/>
</dbReference>
<dbReference type="PANTHER" id="PTHR18952">
    <property type="entry name" value="CARBONIC ANHYDRASE"/>
    <property type="match status" value="1"/>
</dbReference>
<keyword evidence="6 10" id="KW-0479">Metal-binding</keyword>
<keyword evidence="10" id="KW-0732">Signal</keyword>
<dbReference type="CDD" id="cd03124">
    <property type="entry name" value="alpha_CA_prokaryotic_like"/>
    <property type="match status" value="1"/>
</dbReference>
<dbReference type="InterPro" id="IPR023561">
    <property type="entry name" value="Carbonic_anhydrase_a-class"/>
</dbReference>
<dbReference type="SMR" id="A0A445I341"/>
<evidence type="ECO:0000256" key="9">
    <source>
        <dbReference type="ARBA" id="ARBA00048348"/>
    </source>
</evidence>
<sequence>MEKLAKQVLFCSLLTALVLLPFPVIMSHLVEDESEFNYDVKSKRGPYNWGNIKPEWSICKNGSMQSPINLLNKRVQIAPHLGKLHINYQPSNATLRNRGHNIMLEWLAGTSYLQINETQYVLKQFHWHSPSEHTIDGRRFDLELHMVHEASSGEIAVIGMLYKAGRPDPLLSLLGNHIKAISDCTGAEIELGVLDPWLVSICRSRTQYYRYSGSLTTPPCTENVAWTVLTEVRYVSREQIRLLRVAVHDDSNARPLQPINNRLVKLYIPLQDSNRLVQR</sequence>
<feature type="domain" description="Alpha-carbonic anhydrase" evidence="11">
    <location>
        <begin position="34"/>
        <end position="268"/>
    </location>
</feature>
<dbReference type="Gramene" id="XM_028331597.1">
    <property type="protein sequence ID" value="XP_028187398.1"/>
    <property type="gene ID" value="LOC114374014"/>
</dbReference>